<reference evidence="2" key="1">
    <citation type="journal article" date="2019" name="Int. J. Syst. Evol. Microbiol.">
        <title>The Global Catalogue of Microorganisms (GCM) 10K type strain sequencing project: providing services to taxonomists for standard genome sequencing and annotation.</title>
        <authorList>
            <consortium name="The Broad Institute Genomics Platform"/>
            <consortium name="The Broad Institute Genome Sequencing Center for Infectious Disease"/>
            <person name="Wu L."/>
            <person name="Ma J."/>
        </authorList>
    </citation>
    <scope>NUCLEOTIDE SEQUENCE [LARGE SCALE GENOMIC DNA]</scope>
    <source>
        <strain evidence="2">JCM 14370</strain>
    </source>
</reference>
<name>A0ABQ2DH96_9DEIO</name>
<dbReference type="Proteomes" id="UP000632222">
    <property type="component" value="Unassembled WGS sequence"/>
</dbReference>
<evidence type="ECO:0000313" key="2">
    <source>
        <dbReference type="Proteomes" id="UP000632222"/>
    </source>
</evidence>
<protein>
    <recommendedName>
        <fullName evidence="3">Transposase</fullName>
    </recommendedName>
</protein>
<sequence>MNNTPPLRTVLGTTTLNSLPREVLACGHLVRIKQDHYGPTNAKRRRCKKCQTRQAIDWTPEQIASWKTDQGEKA</sequence>
<proteinExistence type="predicted"/>
<keyword evidence="2" id="KW-1185">Reference proteome</keyword>
<dbReference type="RefSeq" id="WP_189007993.1">
    <property type="nucleotide sequence ID" value="NZ_BMOD01000033.1"/>
</dbReference>
<evidence type="ECO:0008006" key="3">
    <source>
        <dbReference type="Google" id="ProtNLM"/>
    </source>
</evidence>
<organism evidence="1 2">
    <name type="scientific">Deinococcus roseus</name>
    <dbReference type="NCBI Taxonomy" id="392414"/>
    <lineage>
        <taxon>Bacteria</taxon>
        <taxon>Thermotogati</taxon>
        <taxon>Deinococcota</taxon>
        <taxon>Deinococci</taxon>
        <taxon>Deinococcales</taxon>
        <taxon>Deinococcaceae</taxon>
        <taxon>Deinococcus</taxon>
    </lineage>
</organism>
<dbReference type="EMBL" id="BMOD01000033">
    <property type="protein sequence ID" value="GGJ55572.1"/>
    <property type="molecule type" value="Genomic_DNA"/>
</dbReference>
<gene>
    <name evidence="1" type="ORF">GCM10008938_47200</name>
</gene>
<comment type="caution">
    <text evidence="1">The sequence shown here is derived from an EMBL/GenBank/DDBJ whole genome shotgun (WGS) entry which is preliminary data.</text>
</comment>
<evidence type="ECO:0000313" key="1">
    <source>
        <dbReference type="EMBL" id="GGJ55572.1"/>
    </source>
</evidence>
<accession>A0ABQ2DH96</accession>